<gene>
    <name evidence="3" type="ORF">METZ01_LOCUS338927</name>
</gene>
<dbReference type="InterPro" id="IPR006222">
    <property type="entry name" value="GCVT_N"/>
</dbReference>
<dbReference type="SUPFAM" id="SSF103025">
    <property type="entry name" value="Folate-binding domain"/>
    <property type="match status" value="1"/>
</dbReference>
<name>A0A382QKM1_9ZZZZ</name>
<dbReference type="Pfam" id="PF01571">
    <property type="entry name" value="GCV_T"/>
    <property type="match status" value="1"/>
</dbReference>
<dbReference type="PANTHER" id="PTHR43757:SF2">
    <property type="entry name" value="AMINOMETHYLTRANSFERASE, MITOCHONDRIAL"/>
    <property type="match status" value="1"/>
</dbReference>
<dbReference type="SUPFAM" id="SSF101790">
    <property type="entry name" value="Aminomethyltransferase beta-barrel domain"/>
    <property type="match status" value="1"/>
</dbReference>
<dbReference type="PIRSF" id="PIRSF006487">
    <property type="entry name" value="GcvT"/>
    <property type="match status" value="1"/>
</dbReference>
<dbReference type="GO" id="GO:0005739">
    <property type="term" value="C:mitochondrion"/>
    <property type="evidence" value="ECO:0007669"/>
    <property type="project" value="TreeGrafter"/>
</dbReference>
<dbReference type="PANTHER" id="PTHR43757">
    <property type="entry name" value="AMINOMETHYLTRANSFERASE"/>
    <property type="match status" value="1"/>
</dbReference>
<dbReference type="EMBL" id="UINC01115212">
    <property type="protein sequence ID" value="SVC86073.1"/>
    <property type="molecule type" value="Genomic_DNA"/>
</dbReference>
<feature type="domain" description="GCVT N-terminal" evidence="1">
    <location>
        <begin position="1"/>
        <end position="228"/>
    </location>
</feature>
<dbReference type="AlphaFoldDB" id="A0A382QKM1"/>
<dbReference type="InterPro" id="IPR029043">
    <property type="entry name" value="GcvT/YgfZ_C"/>
</dbReference>
<dbReference type="InterPro" id="IPR013977">
    <property type="entry name" value="GcvT_C"/>
</dbReference>
<feature type="non-terminal residue" evidence="3">
    <location>
        <position position="331"/>
    </location>
</feature>
<evidence type="ECO:0000313" key="3">
    <source>
        <dbReference type="EMBL" id="SVC86073.1"/>
    </source>
</evidence>
<dbReference type="Pfam" id="PF08669">
    <property type="entry name" value="GCV_T_C"/>
    <property type="match status" value="1"/>
</dbReference>
<evidence type="ECO:0008006" key="4">
    <source>
        <dbReference type="Google" id="ProtNLM"/>
    </source>
</evidence>
<evidence type="ECO:0000259" key="2">
    <source>
        <dbReference type="Pfam" id="PF08669"/>
    </source>
</evidence>
<dbReference type="InterPro" id="IPR027266">
    <property type="entry name" value="TrmE/GcvT-like"/>
</dbReference>
<protein>
    <recommendedName>
        <fullName evidence="4">Aminomethyltransferase folate-binding domain-containing protein</fullName>
    </recommendedName>
</protein>
<proteinExistence type="predicted"/>
<reference evidence="3" key="1">
    <citation type="submission" date="2018-05" db="EMBL/GenBank/DDBJ databases">
        <authorList>
            <person name="Lanie J.A."/>
            <person name="Ng W.-L."/>
            <person name="Kazmierczak K.M."/>
            <person name="Andrzejewski T.M."/>
            <person name="Davidsen T.M."/>
            <person name="Wayne K.J."/>
            <person name="Tettelin H."/>
            <person name="Glass J.I."/>
            <person name="Rusch D."/>
            <person name="Podicherti R."/>
            <person name="Tsui H.-C.T."/>
            <person name="Winkler M.E."/>
        </authorList>
    </citation>
    <scope>NUCLEOTIDE SEQUENCE</scope>
</reference>
<feature type="non-terminal residue" evidence="3">
    <location>
        <position position="1"/>
    </location>
</feature>
<organism evidence="3">
    <name type="scientific">marine metagenome</name>
    <dbReference type="NCBI Taxonomy" id="408172"/>
    <lineage>
        <taxon>unclassified sequences</taxon>
        <taxon>metagenomes</taxon>
        <taxon>ecological metagenomes</taxon>
    </lineage>
</organism>
<sequence length="331" mass="37789">ETKNARKNVGLFDLTAFSKYDLKGEKTHSELQRICTANIKNEIGKTTYTQMLNEDGGIETDLTVVCMDKNYFRIVTSAANKEHDKFHILKYLSKEVEFKDVTDDVACLGVFGPKSRSLMSKLSEDDFSNENFKFGTSKAIKINNKKIYAQRLSYVGELGFELYIKMNESREIYNLIVSKGKEFNLSHCGMFAMDTMRMEKGYLHWGHDMSPEENQYEAGLSFAISYKKNVDFIGKEALLKIKEQKPKKKLVILSLKENKPGFPLLLHDEPILNDGKIIGRTTSGNYSFNFKKNMAFGYVNSGSNLNGKDIEIEVEKIKYKAIIETKPLHDP</sequence>
<dbReference type="Gene3D" id="3.30.70.1400">
    <property type="entry name" value="Aminomethyltransferase beta-barrel domains"/>
    <property type="match status" value="1"/>
</dbReference>
<feature type="domain" description="Aminomethyltransferase C-terminal" evidence="2">
    <location>
        <begin position="248"/>
        <end position="330"/>
    </location>
</feature>
<accession>A0A382QKM1</accession>
<dbReference type="Gene3D" id="2.40.30.110">
    <property type="entry name" value="Aminomethyltransferase beta-barrel domains"/>
    <property type="match status" value="1"/>
</dbReference>
<evidence type="ECO:0000259" key="1">
    <source>
        <dbReference type="Pfam" id="PF01571"/>
    </source>
</evidence>
<dbReference type="Gene3D" id="3.30.1360.120">
    <property type="entry name" value="Probable tRNA modification gtpase trme, domain 1"/>
    <property type="match status" value="1"/>
</dbReference>
<dbReference type="InterPro" id="IPR028896">
    <property type="entry name" value="GcvT/YgfZ/DmdA"/>
</dbReference>